<dbReference type="Pfam" id="PF02342">
    <property type="entry name" value="TerD"/>
    <property type="match status" value="1"/>
</dbReference>
<keyword evidence="4" id="KW-1185">Reference proteome</keyword>
<reference evidence="4" key="1">
    <citation type="journal article" date="2019" name="Int. J. Syst. Evol. Microbiol.">
        <title>The Global Catalogue of Microorganisms (GCM) 10K type strain sequencing project: providing services to taxonomists for standard genome sequencing and annotation.</title>
        <authorList>
            <consortium name="The Broad Institute Genomics Platform"/>
            <consortium name="The Broad Institute Genome Sequencing Center for Infectious Disease"/>
            <person name="Wu L."/>
            <person name="Ma J."/>
        </authorList>
    </citation>
    <scope>NUCLEOTIDE SEQUENCE [LARGE SCALE GENOMIC DNA]</scope>
    <source>
        <strain evidence="4">CGMCC 4.5798</strain>
    </source>
</reference>
<protein>
    <submittedName>
        <fullName evidence="3">TerD family protein</fullName>
    </submittedName>
</protein>
<evidence type="ECO:0000313" key="3">
    <source>
        <dbReference type="EMBL" id="MFC5551046.1"/>
    </source>
</evidence>
<dbReference type="CDD" id="cd06974">
    <property type="entry name" value="TerD_like"/>
    <property type="match status" value="1"/>
</dbReference>
<dbReference type="Proteomes" id="UP001596086">
    <property type="component" value="Unassembled WGS sequence"/>
</dbReference>
<gene>
    <name evidence="3" type="ORF">ACFPO9_21220</name>
</gene>
<dbReference type="InterPro" id="IPR003325">
    <property type="entry name" value="TerD"/>
</dbReference>
<dbReference type="RefSeq" id="WP_379774541.1">
    <property type="nucleotide sequence ID" value="NZ_JBHSMZ010000016.1"/>
</dbReference>
<dbReference type="PANTHER" id="PTHR32097:SF17">
    <property type="entry name" value="CAMP-BINDING PROTEIN 1-RELATED"/>
    <property type="match status" value="1"/>
</dbReference>
<keyword evidence="1" id="KW-0778">Tellurium resistance</keyword>
<dbReference type="EMBL" id="JBHSMZ010000016">
    <property type="protein sequence ID" value="MFC5551046.1"/>
    <property type="molecule type" value="Genomic_DNA"/>
</dbReference>
<evidence type="ECO:0000259" key="2">
    <source>
        <dbReference type="Pfam" id="PF02342"/>
    </source>
</evidence>
<name>A0ABW0S3Z2_9BURK</name>
<comment type="caution">
    <text evidence="3">The sequence shown here is derived from an EMBL/GenBank/DDBJ whole genome shotgun (WGS) entry which is preliminary data.</text>
</comment>
<organism evidence="3 4">
    <name type="scientific">Massilia aerilata</name>
    <dbReference type="NCBI Taxonomy" id="453817"/>
    <lineage>
        <taxon>Bacteria</taxon>
        <taxon>Pseudomonadati</taxon>
        <taxon>Pseudomonadota</taxon>
        <taxon>Betaproteobacteria</taxon>
        <taxon>Burkholderiales</taxon>
        <taxon>Oxalobacteraceae</taxon>
        <taxon>Telluria group</taxon>
        <taxon>Massilia</taxon>
    </lineage>
</organism>
<feature type="domain" description="TerD" evidence="2">
    <location>
        <begin position="1"/>
        <end position="178"/>
    </location>
</feature>
<evidence type="ECO:0000256" key="1">
    <source>
        <dbReference type="ARBA" id="ARBA00022686"/>
    </source>
</evidence>
<accession>A0ABW0S3Z2</accession>
<dbReference type="InterPro" id="IPR051324">
    <property type="entry name" value="Stress/Tellurium_Resist"/>
</dbReference>
<sequence>MAVNLQKGQKISLEKEAGGALSRVTMGLGWDVAKSKGFFGFGGGAGQPVDLDASVVLFDESNRPIDVVWFRQLKSKDGSIVHTGDNRTGAGEGDDEQIVVDLRSVPPQVKSLVFTVNSFTGQNFSTVENAFCRIFDTGSSKEIARYDLSVQGSHTAQIMAKLYRHNGEWKMHAIGENGSGRTFDDLMPLITPHL</sequence>
<proteinExistence type="predicted"/>
<evidence type="ECO:0000313" key="4">
    <source>
        <dbReference type="Proteomes" id="UP001596086"/>
    </source>
</evidence>
<dbReference type="PANTHER" id="PTHR32097">
    <property type="entry name" value="CAMP-BINDING PROTEIN 1-RELATED"/>
    <property type="match status" value="1"/>
</dbReference>
<dbReference type="Gene3D" id="2.60.60.30">
    <property type="entry name" value="sav2460 like domains"/>
    <property type="match status" value="1"/>
</dbReference>